<dbReference type="InterPro" id="IPR011576">
    <property type="entry name" value="Pyridox_Oxase_N"/>
</dbReference>
<dbReference type="PANTHER" id="PTHR35176">
    <property type="entry name" value="HEME OXYGENASE HI_0854-RELATED"/>
    <property type="match status" value="1"/>
</dbReference>
<dbReference type="PANTHER" id="PTHR35176:SF6">
    <property type="entry name" value="HEME OXYGENASE HI_0854-RELATED"/>
    <property type="match status" value="1"/>
</dbReference>
<dbReference type="Gene3D" id="2.30.110.10">
    <property type="entry name" value="Electron Transport, Fmn-binding Protein, Chain A"/>
    <property type="match status" value="1"/>
</dbReference>
<proteinExistence type="predicted"/>
<name>A0ABP9GY78_9ACTN</name>
<evidence type="ECO:0000256" key="1">
    <source>
        <dbReference type="ARBA" id="ARBA00023002"/>
    </source>
</evidence>
<dbReference type="RefSeq" id="WP_345674757.1">
    <property type="nucleotide sequence ID" value="NZ_BAABHS010000005.1"/>
</dbReference>
<evidence type="ECO:0000313" key="3">
    <source>
        <dbReference type="EMBL" id="GAA4955990.1"/>
    </source>
</evidence>
<sequence length="151" mass="16818">MGVALSDDEAWEVLAAAHTGILTTMRADGFPVTLPVWFAVRDREILVAGPAATHKFTRVRKDDKVAFLVESGEQWTDLRAVQISGRAVVDPAPDWADVDALFDAKYAGFRTPRAEMPESARVRYDSRRALLRITPVRAPVSWDNRRLDGGR</sequence>
<protein>
    <recommendedName>
        <fullName evidence="2">Pyridoxamine 5'-phosphate oxidase N-terminal domain-containing protein</fullName>
    </recommendedName>
</protein>
<accession>A0ABP9GY78</accession>
<keyword evidence="4" id="KW-1185">Reference proteome</keyword>
<evidence type="ECO:0000313" key="4">
    <source>
        <dbReference type="Proteomes" id="UP001500466"/>
    </source>
</evidence>
<reference evidence="4" key="1">
    <citation type="journal article" date="2019" name="Int. J. Syst. Evol. Microbiol.">
        <title>The Global Catalogue of Microorganisms (GCM) 10K type strain sequencing project: providing services to taxonomists for standard genome sequencing and annotation.</title>
        <authorList>
            <consortium name="The Broad Institute Genomics Platform"/>
            <consortium name="The Broad Institute Genome Sequencing Center for Infectious Disease"/>
            <person name="Wu L."/>
            <person name="Ma J."/>
        </authorList>
    </citation>
    <scope>NUCLEOTIDE SEQUENCE [LARGE SCALE GENOMIC DNA]</scope>
    <source>
        <strain evidence="4">JCM 17986</strain>
    </source>
</reference>
<dbReference type="EMBL" id="BAABHS010000005">
    <property type="protein sequence ID" value="GAA4955990.1"/>
    <property type="molecule type" value="Genomic_DNA"/>
</dbReference>
<keyword evidence="1" id="KW-0560">Oxidoreductase</keyword>
<dbReference type="InterPro" id="IPR052019">
    <property type="entry name" value="F420H2_bilvrd_red/Heme_oxyg"/>
</dbReference>
<organism evidence="3 4">
    <name type="scientific">Yinghuangia aomiensis</name>
    <dbReference type="NCBI Taxonomy" id="676205"/>
    <lineage>
        <taxon>Bacteria</taxon>
        <taxon>Bacillati</taxon>
        <taxon>Actinomycetota</taxon>
        <taxon>Actinomycetes</taxon>
        <taxon>Kitasatosporales</taxon>
        <taxon>Streptomycetaceae</taxon>
        <taxon>Yinghuangia</taxon>
    </lineage>
</organism>
<gene>
    <name evidence="3" type="ORF">GCM10023205_17520</name>
</gene>
<feature type="domain" description="Pyridoxamine 5'-phosphate oxidase N-terminal" evidence="2">
    <location>
        <begin position="7"/>
        <end position="137"/>
    </location>
</feature>
<comment type="caution">
    <text evidence="3">The sequence shown here is derived from an EMBL/GenBank/DDBJ whole genome shotgun (WGS) entry which is preliminary data.</text>
</comment>
<dbReference type="Pfam" id="PF01243">
    <property type="entry name" value="PNPOx_N"/>
    <property type="match status" value="1"/>
</dbReference>
<dbReference type="SUPFAM" id="SSF50475">
    <property type="entry name" value="FMN-binding split barrel"/>
    <property type="match status" value="1"/>
</dbReference>
<dbReference type="Proteomes" id="UP001500466">
    <property type="component" value="Unassembled WGS sequence"/>
</dbReference>
<dbReference type="InterPro" id="IPR012349">
    <property type="entry name" value="Split_barrel_FMN-bd"/>
</dbReference>
<evidence type="ECO:0000259" key="2">
    <source>
        <dbReference type="Pfam" id="PF01243"/>
    </source>
</evidence>